<sequence length="307" mass="36417">MLENIYNKFFYKEAIWGIGTCKINNLNNTSNLEKNFKQVLSHKDVTDVKAVFLADPFVINHNNIWYMFFEILESKSRKGVIGFATSNDGEQWKYEKVVLKEKFHLSYPYVFEDNGEIYMIPETGQSGYIKVYKSTNFPYKWECISNIIVGEYWDSSIFKYDNKWWILSRTSKPKKNSLALFYSENLLHGWKEHRMSPLIIGDSSKTRPGGRVFVDKDRIIRFSQDHSKYYGEKVKAFEIRELNDDKYDEFELGIIINKSDSYKTWNKDGMHTFEINKIKEDEYLLVADGFYYKDINKIVAKIKNIFM</sequence>
<comment type="caution">
    <text evidence="4">The sequence shown here is derived from an EMBL/GenBank/DDBJ whole genome shotgun (WGS) entry which is preliminary data.</text>
</comment>
<protein>
    <recommendedName>
        <fullName evidence="3">Glucosamine inositolphosphorylceramide transferase 1 N-terminal domain-containing protein</fullName>
    </recommendedName>
</protein>
<evidence type="ECO:0000313" key="4">
    <source>
        <dbReference type="EMBL" id="EIA18217.1"/>
    </source>
</evidence>
<evidence type="ECO:0000256" key="2">
    <source>
        <dbReference type="ARBA" id="ARBA00023277"/>
    </source>
</evidence>
<feature type="domain" description="Glucosamine inositolphosphorylceramide transferase 1 N-terminal" evidence="3">
    <location>
        <begin position="48"/>
        <end position="289"/>
    </location>
</feature>
<dbReference type="RefSeq" id="WP_003473878.1">
    <property type="nucleotide sequence ID" value="NZ_CM001477.1"/>
</dbReference>
<dbReference type="SUPFAM" id="SSF75005">
    <property type="entry name" value="Arabinanase/levansucrase/invertase"/>
    <property type="match status" value="1"/>
</dbReference>
<dbReference type="PANTHER" id="PTHR43772">
    <property type="entry name" value="ENDO-1,4-BETA-XYLANASE"/>
    <property type="match status" value="1"/>
</dbReference>
<keyword evidence="1" id="KW-0858">Xylan degradation</keyword>
<dbReference type="InterPro" id="IPR023296">
    <property type="entry name" value="Glyco_hydro_beta-prop_sf"/>
</dbReference>
<keyword evidence="2" id="KW-0119">Carbohydrate metabolism</keyword>
<organism evidence="4 5">
    <name type="scientific">Clostridium perfringens F262</name>
    <dbReference type="NCBI Taxonomy" id="883064"/>
    <lineage>
        <taxon>Bacteria</taxon>
        <taxon>Bacillati</taxon>
        <taxon>Bacillota</taxon>
        <taxon>Clostridia</taxon>
        <taxon>Eubacteriales</taxon>
        <taxon>Clostridiaceae</taxon>
        <taxon>Clostridium</taxon>
    </lineage>
</organism>
<evidence type="ECO:0000256" key="1">
    <source>
        <dbReference type="ARBA" id="ARBA00022651"/>
    </source>
</evidence>
<dbReference type="InterPro" id="IPR056442">
    <property type="entry name" value="GINT1_N"/>
</dbReference>
<evidence type="ECO:0000259" key="3">
    <source>
        <dbReference type="Pfam" id="PF24793"/>
    </source>
</evidence>
<dbReference type="PANTHER" id="PTHR43772:SF2">
    <property type="entry name" value="PUTATIVE (AFU_ORTHOLOGUE AFUA_2G04480)-RELATED"/>
    <property type="match status" value="1"/>
</dbReference>
<dbReference type="Gene3D" id="2.115.10.20">
    <property type="entry name" value="Glycosyl hydrolase domain, family 43"/>
    <property type="match status" value="2"/>
</dbReference>
<dbReference type="InterPro" id="IPR052176">
    <property type="entry name" value="Glycosyl_Hydrlase_43_Enz"/>
</dbReference>
<proteinExistence type="predicted"/>
<dbReference type="Proteomes" id="UP000005358">
    <property type="component" value="Chromosome"/>
</dbReference>
<dbReference type="GO" id="GO:0045493">
    <property type="term" value="P:xylan catabolic process"/>
    <property type="evidence" value="ECO:0007669"/>
    <property type="project" value="UniProtKB-KW"/>
</dbReference>
<dbReference type="AlphaFoldDB" id="A0AAV3FG11"/>
<keyword evidence="1" id="KW-0624">Polysaccharide degradation</keyword>
<dbReference type="Pfam" id="PF24793">
    <property type="entry name" value="GINT1_N"/>
    <property type="match status" value="1"/>
</dbReference>
<evidence type="ECO:0000313" key="5">
    <source>
        <dbReference type="Proteomes" id="UP000005358"/>
    </source>
</evidence>
<gene>
    <name evidence="4" type="ORF">HA1_02442</name>
</gene>
<reference evidence="4 5" key="1">
    <citation type="journal article" date="2012" name="PLoS ONE">
        <title>Genome Sequencing and Analysis of a Type A Clostridium perfringens Isolate from a Case of Bovine Clostridial Abomasitis.</title>
        <authorList>
            <person name="Nowell V.J."/>
            <person name="Kropinski A.M."/>
            <person name="Songer J.G."/>
            <person name="Macinnes J.I."/>
            <person name="Parreira V.R."/>
            <person name="Prescott J.F."/>
        </authorList>
    </citation>
    <scope>NUCLEOTIDE SEQUENCE [LARGE SCALE GENOMIC DNA]</scope>
    <source>
        <strain evidence="4 5">F262</strain>
    </source>
</reference>
<dbReference type="EMBL" id="AFES01000013">
    <property type="protein sequence ID" value="EIA18217.1"/>
    <property type="molecule type" value="Genomic_DNA"/>
</dbReference>
<name>A0AAV3FG11_CLOPF</name>
<accession>A0AAV3FG11</accession>